<dbReference type="EMBL" id="LQPR01000008">
    <property type="protein sequence ID" value="ORW74431.1"/>
    <property type="molecule type" value="Genomic_DNA"/>
</dbReference>
<dbReference type="SUPFAM" id="SSF52317">
    <property type="entry name" value="Class I glutamine amidotransferase-like"/>
    <property type="match status" value="1"/>
</dbReference>
<dbReference type="Pfam" id="PF01965">
    <property type="entry name" value="DJ-1_PfpI"/>
    <property type="match status" value="1"/>
</dbReference>
<dbReference type="GO" id="GO:0043565">
    <property type="term" value="F:sequence-specific DNA binding"/>
    <property type="evidence" value="ECO:0007669"/>
    <property type="project" value="InterPro"/>
</dbReference>
<dbReference type="InterPro" id="IPR018062">
    <property type="entry name" value="HTH_AraC-typ_CS"/>
</dbReference>
<dbReference type="Pfam" id="PF12833">
    <property type="entry name" value="HTH_18"/>
    <property type="match status" value="1"/>
</dbReference>
<evidence type="ECO:0000259" key="4">
    <source>
        <dbReference type="PROSITE" id="PS01124"/>
    </source>
</evidence>
<keyword evidence="3" id="KW-0804">Transcription</keyword>
<dbReference type="PANTHER" id="PTHR43130">
    <property type="entry name" value="ARAC-FAMILY TRANSCRIPTIONAL REGULATOR"/>
    <property type="match status" value="1"/>
</dbReference>
<keyword evidence="6" id="KW-1185">Reference proteome</keyword>
<evidence type="ECO:0000256" key="1">
    <source>
        <dbReference type="ARBA" id="ARBA00023015"/>
    </source>
</evidence>
<protein>
    <recommendedName>
        <fullName evidence="4">HTH araC/xylS-type domain-containing protein</fullName>
    </recommendedName>
</protein>
<reference evidence="5 6" key="1">
    <citation type="submission" date="2016-01" db="EMBL/GenBank/DDBJ databases">
        <title>The new phylogeny of the genus Mycobacterium.</title>
        <authorList>
            <person name="Tarcisio F."/>
            <person name="Conor M."/>
            <person name="Antonella G."/>
            <person name="Elisabetta G."/>
            <person name="Giulia F.S."/>
            <person name="Sara T."/>
            <person name="Anna F."/>
            <person name="Clotilde B."/>
            <person name="Roberto B."/>
            <person name="Veronica D.S."/>
            <person name="Fabio R."/>
            <person name="Monica P."/>
            <person name="Olivier J."/>
            <person name="Enrico T."/>
            <person name="Nicola S."/>
        </authorList>
    </citation>
    <scope>NUCLEOTIDE SEQUENCE [LARGE SCALE GENOMIC DNA]</scope>
    <source>
        <strain evidence="5 6">DSM 44616</strain>
    </source>
</reference>
<dbReference type="InterPro" id="IPR052158">
    <property type="entry name" value="INH-QAR"/>
</dbReference>
<evidence type="ECO:0000256" key="3">
    <source>
        <dbReference type="ARBA" id="ARBA00023163"/>
    </source>
</evidence>
<dbReference type="PROSITE" id="PS00041">
    <property type="entry name" value="HTH_ARAC_FAMILY_1"/>
    <property type="match status" value="1"/>
</dbReference>
<keyword evidence="2" id="KW-0238">DNA-binding</keyword>
<dbReference type="Gene3D" id="1.10.10.60">
    <property type="entry name" value="Homeodomain-like"/>
    <property type="match status" value="2"/>
</dbReference>
<dbReference type="Proteomes" id="UP000193387">
    <property type="component" value="Unassembled WGS sequence"/>
</dbReference>
<dbReference type="InterPro" id="IPR002818">
    <property type="entry name" value="DJ-1/PfpI"/>
</dbReference>
<dbReference type="InterPro" id="IPR009057">
    <property type="entry name" value="Homeodomain-like_sf"/>
</dbReference>
<dbReference type="InterPro" id="IPR018060">
    <property type="entry name" value="HTH_AraC"/>
</dbReference>
<evidence type="ECO:0000313" key="5">
    <source>
        <dbReference type="EMBL" id="ORW74431.1"/>
    </source>
</evidence>
<dbReference type="PANTHER" id="PTHR43130:SF3">
    <property type="entry name" value="HTH-TYPE TRANSCRIPTIONAL REGULATOR RV1931C"/>
    <property type="match status" value="1"/>
</dbReference>
<comment type="caution">
    <text evidence="5">The sequence shown here is derived from an EMBL/GenBank/DDBJ whole genome shotgun (WGS) entry which is preliminary data.</text>
</comment>
<dbReference type="CDD" id="cd03137">
    <property type="entry name" value="GATase1_AraC_1"/>
    <property type="match status" value="1"/>
</dbReference>
<gene>
    <name evidence="5" type="ORF">AWC23_05045</name>
</gene>
<dbReference type="SUPFAM" id="SSF46689">
    <property type="entry name" value="Homeodomain-like"/>
    <property type="match status" value="2"/>
</dbReference>
<sequence length="308" mass="33396">MVAMPGVLSFELGIAIHVFDFDAYAVTVCGEGTVQDGQSRVAISPPAGLEAIAEADTVIVPGSFPAAARPSPALISALQEAHGNGARIASICLGSFALGYAGLLDHRQSTTHWLHLDTLAQRFPGTEVCRDVLYVRDGSVCTSAGVASGIDLCLDMIRSDLGAAEANQRGRILVAAPHRSGDQRQFVQHFVPPVRGDSMSSTRDWLLAHLHAPLTLEDIARHANMSTRNFSRRFFAETGVSPMKWLQTARIDHARELLESTDLTVEQVARRSGLGTVANFRRIFTRQVSVLPRDYRQLYRPLLAAAGE</sequence>
<dbReference type="SMART" id="SM00342">
    <property type="entry name" value="HTH_ARAC"/>
    <property type="match status" value="1"/>
</dbReference>
<name>A0AAJ3NTV4_9MYCO</name>
<dbReference type="PROSITE" id="PS01124">
    <property type="entry name" value="HTH_ARAC_FAMILY_2"/>
    <property type="match status" value="1"/>
</dbReference>
<dbReference type="GO" id="GO:0003700">
    <property type="term" value="F:DNA-binding transcription factor activity"/>
    <property type="evidence" value="ECO:0007669"/>
    <property type="project" value="InterPro"/>
</dbReference>
<dbReference type="AlphaFoldDB" id="A0AAJ3NTV4"/>
<accession>A0AAJ3NTV4</accession>
<keyword evidence="1" id="KW-0805">Transcription regulation</keyword>
<evidence type="ECO:0000256" key="2">
    <source>
        <dbReference type="ARBA" id="ARBA00023125"/>
    </source>
</evidence>
<organism evidence="5 6">
    <name type="scientific">Mycobacterium saskatchewanense</name>
    <dbReference type="NCBI Taxonomy" id="220927"/>
    <lineage>
        <taxon>Bacteria</taxon>
        <taxon>Bacillati</taxon>
        <taxon>Actinomycetota</taxon>
        <taxon>Actinomycetes</taxon>
        <taxon>Mycobacteriales</taxon>
        <taxon>Mycobacteriaceae</taxon>
        <taxon>Mycobacterium</taxon>
        <taxon>Mycobacterium simiae complex</taxon>
    </lineage>
</organism>
<dbReference type="InterPro" id="IPR029062">
    <property type="entry name" value="Class_I_gatase-like"/>
</dbReference>
<feature type="domain" description="HTH araC/xylS-type" evidence="4">
    <location>
        <begin position="200"/>
        <end position="298"/>
    </location>
</feature>
<evidence type="ECO:0000313" key="6">
    <source>
        <dbReference type="Proteomes" id="UP000193387"/>
    </source>
</evidence>
<proteinExistence type="predicted"/>
<dbReference type="Gene3D" id="3.40.50.880">
    <property type="match status" value="1"/>
</dbReference>